<proteinExistence type="predicted"/>
<evidence type="ECO:0000313" key="3">
    <source>
        <dbReference type="Proteomes" id="UP000066986"/>
    </source>
</evidence>
<evidence type="ECO:0000259" key="1">
    <source>
        <dbReference type="Pfam" id="PF04230"/>
    </source>
</evidence>
<dbReference type="AlphaFoldDB" id="A0AAU8U4C7"/>
<dbReference type="Proteomes" id="UP000066986">
    <property type="component" value="Chromosome"/>
</dbReference>
<feature type="domain" description="Polysaccharide pyruvyl transferase" evidence="1">
    <location>
        <begin position="14"/>
        <end position="322"/>
    </location>
</feature>
<dbReference type="InterPro" id="IPR007345">
    <property type="entry name" value="Polysacch_pyruvyl_Trfase"/>
</dbReference>
<accession>A0AAU8U4C7</accession>
<evidence type="ECO:0000313" key="2">
    <source>
        <dbReference type="EMBL" id="AMC01367.1"/>
    </source>
</evidence>
<protein>
    <recommendedName>
        <fullName evidence="1">Polysaccharide pyruvyl transferase domain-containing protein</fullName>
    </recommendedName>
</protein>
<dbReference type="RefSeq" id="WP_003141422.1">
    <property type="nucleotide sequence ID" value="NZ_CP014164.1"/>
</dbReference>
<organism evidence="2 3">
    <name type="scientific">Aerococcus viridans</name>
    <dbReference type="NCBI Taxonomy" id="1377"/>
    <lineage>
        <taxon>Bacteria</taxon>
        <taxon>Bacillati</taxon>
        <taxon>Bacillota</taxon>
        <taxon>Bacilli</taxon>
        <taxon>Lactobacillales</taxon>
        <taxon>Aerococcaceae</taxon>
        <taxon>Aerococcus</taxon>
    </lineage>
</organism>
<dbReference type="EMBL" id="CP014164">
    <property type="protein sequence ID" value="AMC01367.1"/>
    <property type="molecule type" value="Genomic_DNA"/>
</dbReference>
<reference evidence="2 3" key="1">
    <citation type="journal article" date="2016" name="Genome Announc.">
        <title>Complete Genome Sequences of Aerococcus christensenii CCUG 28831T, Aerococcus sanguinicola CCUG 43001T, Aerococcus urinae CCUG 36881T, Aerococcus urinaeequi CCUG 28094T, Aerococcus urinaehominis CCUG 42038 BT, and Aerococcus viridans CCUG 4311T.</title>
        <authorList>
            <person name="Carkaci D."/>
            <person name="Dargis R."/>
            <person name="Nielsen X.C."/>
            <person name="Skovgaard O."/>
            <person name="Fuursted K."/>
            <person name="Christensen J.J."/>
        </authorList>
    </citation>
    <scope>NUCLEOTIDE SEQUENCE [LARGE SCALE GENOMIC DNA]</scope>
    <source>
        <strain evidence="2 3">CCUG4311</strain>
    </source>
</reference>
<sequence length="385" mass="45169">MKKIAILTINDYNNYGNRLQNYALQEVLKKQNFEVETIKNYTNFNYLYQQKSGIIERITNFLKNSPMENFRRLYVKLNKIEKNKSEQLSPSDKEAIILKRRKYFLEFTHNYIKESFFTISEQELELNKLKNYDFYITGSDQVWNTNYRDGSFIDFLTFAPKEKRISYAASFGISEVPKAYHANFSKWLKEMAFISVREKDGARIVKELSGRDATVSVDPTMLLHRDEWLSISKKAANRPECSYILTYFLGGPNNEVKELIDKLSIQNNLKIINLGVISEVDTYTTGPSEFLDYINNASLFLTDSFHGVVFSIIFKTPFVVYERKGKNSMFSRINTILENFNLQSRSEKHFDGNWFETDFSDTDNLLEIEYKNSLNYLNKALKIEE</sequence>
<dbReference type="Pfam" id="PF04230">
    <property type="entry name" value="PS_pyruv_trans"/>
    <property type="match status" value="1"/>
</dbReference>
<dbReference type="KEGG" id="avs:AWM76_07295"/>
<name>A0AAU8U4C7_9LACT</name>
<gene>
    <name evidence="2" type="ORF">AWM76_07295</name>
</gene>
<reference evidence="3" key="2">
    <citation type="submission" date="2016-01" db="EMBL/GenBank/DDBJ databases">
        <title>Six Aerococcus type strain genome sequencing and assembly using PacBio and Illumina Hiseq.</title>
        <authorList>
            <person name="Carkaci D."/>
            <person name="Dargis R."/>
            <person name="Nielsen X.C."/>
            <person name="Skovgaard O."/>
            <person name="Fuursted K."/>
            <person name="Christensen J.J."/>
        </authorList>
    </citation>
    <scope>NUCLEOTIDE SEQUENCE [LARGE SCALE GENOMIC DNA]</scope>
    <source>
        <strain evidence="3">CCUG4311</strain>
    </source>
</reference>
<dbReference type="GeneID" id="32030724"/>